<reference evidence="2 3" key="1">
    <citation type="submission" date="2019-06" db="EMBL/GenBank/DDBJ databases">
        <title>Draft genome sequence of the filamentous fungus Phialemoniopsis curvata isolated from diesel fuel.</title>
        <authorList>
            <person name="Varaljay V.A."/>
            <person name="Lyon W.J."/>
            <person name="Crouch A.L."/>
            <person name="Drake C.E."/>
            <person name="Hollomon J.M."/>
            <person name="Nadeau L.J."/>
            <person name="Nunn H.S."/>
            <person name="Stevenson B.S."/>
            <person name="Bojanowski C.L."/>
            <person name="Crookes-Goodson W.J."/>
        </authorList>
    </citation>
    <scope>NUCLEOTIDE SEQUENCE [LARGE SCALE GENOMIC DNA]</scope>
    <source>
        <strain evidence="2 3">D216</strain>
    </source>
</reference>
<organism evidence="2 3">
    <name type="scientific">Thyridium curvatum</name>
    <dbReference type="NCBI Taxonomy" id="1093900"/>
    <lineage>
        <taxon>Eukaryota</taxon>
        <taxon>Fungi</taxon>
        <taxon>Dikarya</taxon>
        <taxon>Ascomycota</taxon>
        <taxon>Pezizomycotina</taxon>
        <taxon>Sordariomycetes</taxon>
        <taxon>Sordariomycetidae</taxon>
        <taxon>Thyridiales</taxon>
        <taxon>Thyridiaceae</taxon>
        <taxon>Thyridium</taxon>
    </lineage>
</organism>
<name>A0A507B5Q7_9PEZI</name>
<comment type="caution">
    <text evidence="2">The sequence shown here is derived from an EMBL/GenBank/DDBJ whole genome shotgun (WGS) entry which is preliminary data.</text>
</comment>
<sequence>ASSSGHQPAPPGRSSRQSSRSSAAAAAAAARSLHDRHDDVKSQDWSAAKLLEEYDPLDLTEVSRPYAYVADHVVRIDTSVSIADEIARYEEALRASAHPAIAAAGAAADSAKSSAATGKRREGWFEKLRDQLQRDEDIRWYVVVNGDEERQWGAPPPPAGGDEGGGHHRHHPQQQWEEDEAAAISDAVAASASMQEQRHAQYTHQQMIFEDADRDKEKERRREELRRELAGDENILKDVRDLPQQQQQQPPRVPDKVGPATPPKGSGERQAPAKGGSKGGGLRRLFGRSKGSEGTKG</sequence>
<feature type="compositionally biased region" description="Low complexity" evidence="1">
    <location>
        <begin position="182"/>
        <end position="193"/>
    </location>
</feature>
<feature type="non-terminal residue" evidence="2">
    <location>
        <position position="1"/>
    </location>
</feature>
<feature type="region of interest" description="Disordered" evidence="1">
    <location>
        <begin position="149"/>
        <end position="297"/>
    </location>
</feature>
<feature type="region of interest" description="Disordered" evidence="1">
    <location>
        <begin position="1"/>
        <end position="42"/>
    </location>
</feature>
<dbReference type="Proteomes" id="UP000319257">
    <property type="component" value="Unassembled WGS sequence"/>
</dbReference>
<dbReference type="EMBL" id="SKBQ01000024">
    <property type="protein sequence ID" value="TPX15097.1"/>
    <property type="molecule type" value="Genomic_DNA"/>
</dbReference>
<evidence type="ECO:0000256" key="1">
    <source>
        <dbReference type="SAM" id="MobiDB-lite"/>
    </source>
</evidence>
<keyword evidence="3" id="KW-1185">Reference proteome</keyword>
<feature type="compositionally biased region" description="Low complexity" evidence="1">
    <location>
        <begin position="13"/>
        <end position="31"/>
    </location>
</feature>
<accession>A0A507B5Q7</accession>
<gene>
    <name evidence="2" type="ORF">E0L32_004927</name>
</gene>
<dbReference type="OrthoDB" id="371463at2759"/>
<evidence type="ECO:0000313" key="2">
    <source>
        <dbReference type="EMBL" id="TPX15097.1"/>
    </source>
</evidence>
<proteinExistence type="predicted"/>
<dbReference type="AlphaFoldDB" id="A0A507B5Q7"/>
<feature type="compositionally biased region" description="Basic and acidic residues" evidence="1">
    <location>
        <begin position="211"/>
        <end position="241"/>
    </location>
</feature>
<protein>
    <submittedName>
        <fullName evidence="2">Uncharacterized protein</fullName>
    </submittedName>
</protein>
<dbReference type="RefSeq" id="XP_030996808.1">
    <property type="nucleotide sequence ID" value="XM_031139392.1"/>
</dbReference>
<dbReference type="InParanoid" id="A0A507B5Q7"/>
<evidence type="ECO:0000313" key="3">
    <source>
        <dbReference type="Proteomes" id="UP000319257"/>
    </source>
</evidence>
<feature type="compositionally biased region" description="Basic and acidic residues" evidence="1">
    <location>
        <begin position="32"/>
        <end position="42"/>
    </location>
</feature>
<dbReference type="GeneID" id="41972374"/>